<dbReference type="GO" id="GO:0071555">
    <property type="term" value="P:cell wall organization"/>
    <property type="evidence" value="ECO:0007669"/>
    <property type="project" value="UniProtKB-KW"/>
</dbReference>
<dbReference type="SUPFAM" id="SSF51011">
    <property type="entry name" value="Glycosyl hydrolase domain"/>
    <property type="match status" value="1"/>
</dbReference>
<feature type="compositionally biased region" description="Pro residues" evidence="15">
    <location>
        <begin position="433"/>
        <end position="444"/>
    </location>
</feature>
<organism evidence="20 21">
    <name type="scientific">Coprinopsis cinerea (strain Okayama-7 / 130 / ATCC MYA-4618 / FGSC 9003)</name>
    <name type="common">Inky cap fungus</name>
    <name type="synonym">Hormographiella aspergillata</name>
    <dbReference type="NCBI Taxonomy" id="240176"/>
    <lineage>
        <taxon>Eukaryota</taxon>
        <taxon>Fungi</taxon>
        <taxon>Dikarya</taxon>
        <taxon>Basidiomycota</taxon>
        <taxon>Agaricomycotina</taxon>
        <taxon>Agaricomycetes</taxon>
        <taxon>Agaricomycetidae</taxon>
        <taxon>Agaricales</taxon>
        <taxon>Agaricineae</taxon>
        <taxon>Psathyrellaceae</taxon>
        <taxon>Coprinopsis</taxon>
    </lineage>
</organism>
<dbReference type="InterPro" id="IPR017853">
    <property type="entry name" value="GH"/>
</dbReference>
<dbReference type="OMA" id="NYTASPF"/>
<dbReference type="HOGENOM" id="CLU_000631_11_0_1"/>
<dbReference type="Gene3D" id="2.60.40.1760">
    <property type="entry name" value="glycosyl hydrolase (family 31)"/>
    <property type="match status" value="1"/>
</dbReference>
<evidence type="ECO:0000256" key="12">
    <source>
        <dbReference type="ARBA" id="ARBA00023326"/>
    </source>
</evidence>
<keyword evidence="10 14" id="KW-0326">Glycosidase</keyword>
<keyword evidence="11" id="KW-0961">Cell wall biogenesis/degradation</keyword>
<dbReference type="InterPro" id="IPR025887">
    <property type="entry name" value="Glyco_hydro_31_N_dom"/>
</dbReference>
<comment type="similarity">
    <text evidence="3 14">Belongs to the glycosyl hydrolase 31 family.</text>
</comment>
<dbReference type="PANTHER" id="PTHR22762">
    <property type="entry name" value="ALPHA-GLUCOSIDASE"/>
    <property type="match status" value="1"/>
</dbReference>
<dbReference type="OrthoDB" id="5839090at2759"/>
<dbReference type="InterPro" id="IPR013780">
    <property type="entry name" value="Glyco_hydro_b"/>
</dbReference>
<keyword evidence="8" id="KW-0325">Glycoprotein</keyword>
<comment type="catalytic activity">
    <reaction evidence="1">
        <text>Hydrolysis of terminal, non-reducing beta-D-glucosyl residues with release of beta-D-glucose.</text>
        <dbReference type="EC" id="3.2.1.21"/>
    </reaction>
</comment>
<evidence type="ECO:0000313" key="21">
    <source>
        <dbReference type="Proteomes" id="UP000001861"/>
    </source>
</evidence>
<evidence type="ECO:0000256" key="1">
    <source>
        <dbReference type="ARBA" id="ARBA00000448"/>
    </source>
</evidence>
<comment type="caution">
    <text evidence="20">The sequence shown here is derived from an EMBL/GenBank/DDBJ whole genome shotgun (WGS) entry which is preliminary data.</text>
</comment>
<gene>
    <name evidence="20" type="ORF">CC1G_04862</name>
</gene>
<dbReference type="GeneID" id="6017677"/>
<dbReference type="AlphaFoldDB" id="A8PFU7"/>
<dbReference type="Pfam" id="PF13802">
    <property type="entry name" value="Gal_mutarotas_2"/>
    <property type="match status" value="1"/>
</dbReference>
<dbReference type="InterPro" id="IPR048395">
    <property type="entry name" value="Glyco_hydro_31_C"/>
</dbReference>
<evidence type="ECO:0000256" key="8">
    <source>
        <dbReference type="ARBA" id="ARBA00023180"/>
    </source>
</evidence>
<evidence type="ECO:0000256" key="5">
    <source>
        <dbReference type="ARBA" id="ARBA00022525"/>
    </source>
</evidence>
<sequence length="882" mass="99273">MARPTTIHRAFIGLSTAFWLALARAPGCNVFGEDIERLQLTVSYQTDTRLHVKITDASKPRYEVPDEVFPRPTPQRTPVRKSQLVFNYTAYPEPFSFTVYRRSTREALFSTRGHPLIFEDQYLRLKTSLPRDANIYGLGEHTETFRLDPDNHGRGMVRTLWSRDSFGLPNGTNLYGNHPVYFEHRVTGTHGVFLLNSNGMDIKLNRTSSGASLEYNVLGGVLDFYFLAGSETEPEEVAKQYAELAGLPAEVPYWGLGFHQCRFGYKDFVDVAGVISKYKASGIPLETMWADIDYMDRRLIFTLDPQYFPLNRMREIVDYLHRNNQHFIVMTDPAVGYLPNAGYGPYDRGEELGVWVKNPDGSNHLGLVWPGVTVIPDWFHPKVEEYWTAEFARFYDSETGLDIDGAWIDMNEPASFCEYPCNDPFEEAEKQNLPPPRNNPPPNADAPIFTDDVDQRDFKAENDVRATEEAPNAIVINAHDRNQPSVKRQSGSTEEDLLLEPLYAIENAAGALSARTAYTTAVHANGLREYDTHNLYGTMMSSYTRKAMLARRPGRRPLIITRSTFAGAGRDVGKWLGDNYSTWAHYRVSIAGMLNFASVFGMPMVGSDVCGFAGNTTEELCASQEFYIWPKTRQAAKAAIDIRYRLLDYLYTALNKGHLDGTPVLSPLWYKYPKDKTTFPIDLQFFYGPSLLVSPVTDEGTSTATYYLPKDTWYDFATLAPVPMSSTGTWVTSRASFTQIPLHIKGGSIIPMRTESALTTAELRTKPFNLIIAPSHDGSASGTLYIDDGETIDPPQSQTTFVDVKFRKGRLVVDGRFAYDAGEGVGWRTVKILGVEKQPRGVELDGRDLEVDGKAMKYDRERKVLEIEVETPKLGGFEVILK</sequence>
<evidence type="ECO:0000256" key="2">
    <source>
        <dbReference type="ARBA" id="ARBA00004613"/>
    </source>
</evidence>
<dbReference type="Pfam" id="PF01055">
    <property type="entry name" value="Glyco_hydro_31_2nd"/>
    <property type="match status" value="1"/>
</dbReference>
<accession>A8PFU7</accession>
<dbReference type="EC" id="3.2.1.21" evidence="4"/>
<keyword evidence="21" id="KW-1185">Reference proteome</keyword>
<keyword evidence="7 14" id="KW-0378">Hydrolase</keyword>
<keyword evidence="6 16" id="KW-0732">Signal</keyword>
<feature type="region of interest" description="Disordered" evidence="15">
    <location>
        <begin position="425"/>
        <end position="450"/>
    </location>
</feature>
<evidence type="ECO:0000256" key="15">
    <source>
        <dbReference type="SAM" id="MobiDB-lite"/>
    </source>
</evidence>
<keyword evidence="5" id="KW-0964">Secreted</keyword>
<dbReference type="InterPro" id="IPR011013">
    <property type="entry name" value="Gal_mutarotase_sf_dom"/>
</dbReference>
<evidence type="ECO:0000256" key="3">
    <source>
        <dbReference type="ARBA" id="ARBA00007806"/>
    </source>
</evidence>
<dbReference type="GO" id="GO:0000272">
    <property type="term" value="P:polysaccharide catabolic process"/>
    <property type="evidence" value="ECO:0007669"/>
    <property type="project" value="UniProtKB-KW"/>
</dbReference>
<evidence type="ECO:0000256" key="16">
    <source>
        <dbReference type="SAM" id="SignalP"/>
    </source>
</evidence>
<dbReference type="SUPFAM" id="SSF51445">
    <property type="entry name" value="(Trans)glycosidases"/>
    <property type="match status" value="1"/>
</dbReference>
<dbReference type="GO" id="GO:0008422">
    <property type="term" value="F:beta-glucosidase activity"/>
    <property type="evidence" value="ECO:0007669"/>
    <property type="project" value="UniProtKB-EC"/>
</dbReference>
<dbReference type="FunCoup" id="A8PFU7">
    <property type="interactions" value="52"/>
</dbReference>
<feature type="chain" id="PRO_5002726903" description="beta-glucosidase" evidence="16">
    <location>
        <begin position="24"/>
        <end position="882"/>
    </location>
</feature>
<evidence type="ECO:0000256" key="14">
    <source>
        <dbReference type="RuleBase" id="RU361185"/>
    </source>
</evidence>
<dbReference type="CDD" id="cd14752">
    <property type="entry name" value="GH31_N"/>
    <property type="match status" value="1"/>
</dbReference>
<comment type="subcellular location">
    <subcellularLocation>
        <location evidence="2">Secreted</location>
    </subcellularLocation>
</comment>
<evidence type="ECO:0000256" key="10">
    <source>
        <dbReference type="ARBA" id="ARBA00023295"/>
    </source>
</evidence>
<evidence type="ECO:0000259" key="18">
    <source>
        <dbReference type="Pfam" id="PF13802"/>
    </source>
</evidence>
<evidence type="ECO:0000259" key="17">
    <source>
        <dbReference type="Pfam" id="PF01055"/>
    </source>
</evidence>
<evidence type="ECO:0000313" key="20">
    <source>
        <dbReference type="EMBL" id="EAU80752.2"/>
    </source>
</evidence>
<keyword evidence="12" id="KW-0624">Polysaccharide degradation</keyword>
<feature type="domain" description="Glycoside hydrolase family 31 N-terminal" evidence="18">
    <location>
        <begin position="90"/>
        <end position="199"/>
    </location>
</feature>
<evidence type="ECO:0000256" key="4">
    <source>
        <dbReference type="ARBA" id="ARBA00012744"/>
    </source>
</evidence>
<dbReference type="CDD" id="cd06602">
    <property type="entry name" value="GH31_MGAM_SI_GAA"/>
    <property type="match status" value="1"/>
</dbReference>
<dbReference type="STRING" id="240176.A8PFU7"/>
<feature type="domain" description="Glycosyl hydrolase family 31 C-terminal" evidence="19">
    <location>
        <begin position="661"/>
        <end position="750"/>
    </location>
</feature>
<comment type="function">
    <text evidence="13">Glucosidase involved in the degradation of cellulosic biomass. Has both alpha- and beta-glucosidase activity.</text>
</comment>
<feature type="domain" description="Glycoside hydrolase family 31 TIM barrel" evidence="17">
    <location>
        <begin position="248"/>
        <end position="653"/>
    </location>
</feature>
<evidence type="ECO:0000256" key="6">
    <source>
        <dbReference type="ARBA" id="ARBA00022729"/>
    </source>
</evidence>
<dbReference type="InterPro" id="IPR000322">
    <property type="entry name" value="Glyco_hydro_31_TIM"/>
</dbReference>
<dbReference type="KEGG" id="cci:CC1G_04862"/>
<evidence type="ECO:0000256" key="13">
    <source>
        <dbReference type="ARBA" id="ARBA00025512"/>
    </source>
</evidence>
<evidence type="ECO:0000259" key="19">
    <source>
        <dbReference type="Pfam" id="PF21365"/>
    </source>
</evidence>
<evidence type="ECO:0000256" key="11">
    <source>
        <dbReference type="ARBA" id="ARBA00023316"/>
    </source>
</evidence>
<evidence type="ECO:0000256" key="9">
    <source>
        <dbReference type="ARBA" id="ARBA00023277"/>
    </source>
</evidence>
<proteinExistence type="inferred from homology"/>
<keyword evidence="9" id="KW-0119">Carbohydrate metabolism</keyword>
<dbReference type="Pfam" id="PF21365">
    <property type="entry name" value="Glyco_hydro_31_3rd"/>
    <property type="match status" value="1"/>
</dbReference>
<dbReference type="GO" id="GO:0005576">
    <property type="term" value="C:extracellular region"/>
    <property type="evidence" value="ECO:0007669"/>
    <property type="project" value="UniProtKB-SubCell"/>
</dbReference>
<reference evidence="20 21" key="1">
    <citation type="journal article" date="2010" name="Proc. Natl. Acad. Sci. U.S.A.">
        <title>Insights into evolution of multicellular fungi from the assembled chromosomes of the mushroom Coprinopsis cinerea (Coprinus cinereus).</title>
        <authorList>
            <person name="Stajich J.E."/>
            <person name="Wilke S.K."/>
            <person name="Ahren D."/>
            <person name="Au C.H."/>
            <person name="Birren B.W."/>
            <person name="Borodovsky M."/>
            <person name="Burns C."/>
            <person name="Canback B."/>
            <person name="Casselton L.A."/>
            <person name="Cheng C.K."/>
            <person name="Deng J."/>
            <person name="Dietrich F.S."/>
            <person name="Fargo D.C."/>
            <person name="Farman M.L."/>
            <person name="Gathman A.C."/>
            <person name="Goldberg J."/>
            <person name="Guigo R."/>
            <person name="Hoegger P.J."/>
            <person name="Hooker J.B."/>
            <person name="Huggins A."/>
            <person name="James T.Y."/>
            <person name="Kamada T."/>
            <person name="Kilaru S."/>
            <person name="Kodira C."/>
            <person name="Kues U."/>
            <person name="Kupfer D."/>
            <person name="Kwan H.S."/>
            <person name="Lomsadze A."/>
            <person name="Li W."/>
            <person name="Lilly W.W."/>
            <person name="Ma L.J."/>
            <person name="Mackey A.J."/>
            <person name="Manning G."/>
            <person name="Martin F."/>
            <person name="Muraguchi H."/>
            <person name="Natvig D.O."/>
            <person name="Palmerini H."/>
            <person name="Ramesh M.A."/>
            <person name="Rehmeyer C.J."/>
            <person name="Roe B.A."/>
            <person name="Shenoy N."/>
            <person name="Stanke M."/>
            <person name="Ter-Hovhannisyan V."/>
            <person name="Tunlid A."/>
            <person name="Velagapudi R."/>
            <person name="Vision T.J."/>
            <person name="Zeng Q."/>
            <person name="Zolan M.E."/>
            <person name="Pukkila P.J."/>
        </authorList>
    </citation>
    <scope>NUCLEOTIDE SEQUENCE [LARGE SCALE GENOMIC DNA]</scope>
    <source>
        <strain evidence="21">Okayama-7 / 130 / ATCC MYA-4618 / FGSC 9003</strain>
    </source>
</reference>
<name>A8PFU7_COPC7</name>
<evidence type="ECO:0000256" key="7">
    <source>
        <dbReference type="ARBA" id="ARBA00022801"/>
    </source>
</evidence>
<dbReference type="eggNOG" id="KOG1065">
    <property type="taxonomic scope" value="Eukaryota"/>
</dbReference>
<dbReference type="SUPFAM" id="SSF74650">
    <property type="entry name" value="Galactose mutarotase-like"/>
    <property type="match status" value="1"/>
</dbReference>
<protein>
    <recommendedName>
        <fullName evidence="4">beta-glucosidase</fullName>
        <ecNumber evidence="4">3.2.1.21</ecNumber>
    </recommendedName>
</protein>
<dbReference type="RefSeq" id="XP_001841018.2">
    <property type="nucleotide sequence ID" value="XM_001840966.2"/>
</dbReference>
<dbReference type="InParanoid" id="A8PFU7"/>
<dbReference type="EMBL" id="AACS02000002">
    <property type="protein sequence ID" value="EAU80752.2"/>
    <property type="molecule type" value="Genomic_DNA"/>
</dbReference>
<dbReference type="Proteomes" id="UP000001861">
    <property type="component" value="Unassembled WGS sequence"/>
</dbReference>
<dbReference type="VEuPathDB" id="FungiDB:CC1G_04862"/>
<dbReference type="Gene3D" id="2.60.40.1180">
    <property type="entry name" value="Golgi alpha-mannosidase II"/>
    <property type="match status" value="2"/>
</dbReference>
<feature type="signal peptide" evidence="16">
    <location>
        <begin position="1"/>
        <end position="23"/>
    </location>
</feature>
<dbReference type="Gene3D" id="3.20.20.80">
    <property type="entry name" value="Glycosidases"/>
    <property type="match status" value="2"/>
</dbReference>
<dbReference type="GO" id="GO:0030246">
    <property type="term" value="F:carbohydrate binding"/>
    <property type="evidence" value="ECO:0007669"/>
    <property type="project" value="InterPro"/>
</dbReference>
<dbReference type="PANTHER" id="PTHR22762:SF67">
    <property type="entry name" value="ALPHA_BETA-GLUCOSIDASE AGDC-RELATED"/>
    <property type="match status" value="1"/>
</dbReference>